<dbReference type="Gene3D" id="3.10.100.10">
    <property type="entry name" value="Mannose-Binding Protein A, subunit A"/>
    <property type="match status" value="2"/>
</dbReference>
<name>A0AAV5TXV4_9BILA</name>
<dbReference type="InterPro" id="IPR016187">
    <property type="entry name" value="CTDL_fold"/>
</dbReference>
<evidence type="ECO:0000313" key="6">
    <source>
        <dbReference type="EMBL" id="GMS99365.1"/>
    </source>
</evidence>
<keyword evidence="3" id="KW-0732">Signal</keyword>
<dbReference type="Pfam" id="PF00431">
    <property type="entry name" value="CUB"/>
    <property type="match status" value="1"/>
</dbReference>
<evidence type="ECO:0008006" key="8">
    <source>
        <dbReference type="Google" id="ProtNLM"/>
    </source>
</evidence>
<feature type="signal peptide" evidence="3">
    <location>
        <begin position="1"/>
        <end position="16"/>
    </location>
</feature>
<protein>
    <recommendedName>
        <fullName evidence="8">CUB domain-containing protein</fullName>
    </recommendedName>
</protein>
<dbReference type="SMART" id="SM00034">
    <property type="entry name" value="CLECT"/>
    <property type="match status" value="1"/>
</dbReference>
<accession>A0AAV5TXV4</accession>
<dbReference type="InterPro" id="IPR000859">
    <property type="entry name" value="CUB_dom"/>
</dbReference>
<evidence type="ECO:0000256" key="2">
    <source>
        <dbReference type="PROSITE-ProRule" id="PRU00059"/>
    </source>
</evidence>
<gene>
    <name evidence="6" type="ORF">PENTCL1PPCAC_21540</name>
</gene>
<dbReference type="CDD" id="cd00037">
    <property type="entry name" value="CLECT"/>
    <property type="match status" value="1"/>
</dbReference>
<dbReference type="PANTHER" id="PTHR22991">
    <property type="entry name" value="PROTEIN CBG13490"/>
    <property type="match status" value="1"/>
</dbReference>
<dbReference type="InterPro" id="IPR001304">
    <property type="entry name" value="C-type_lectin-like"/>
</dbReference>
<dbReference type="PANTHER" id="PTHR22991:SF40">
    <property type="entry name" value="PROTEIN CBG13490"/>
    <property type="match status" value="1"/>
</dbReference>
<keyword evidence="7" id="KW-1185">Reference proteome</keyword>
<dbReference type="EMBL" id="BTSX01000005">
    <property type="protein sequence ID" value="GMS99365.1"/>
    <property type="molecule type" value="Genomic_DNA"/>
</dbReference>
<comment type="caution">
    <text evidence="6">The sequence shown here is derived from an EMBL/GenBank/DDBJ whole genome shotgun (WGS) entry which is preliminary data.</text>
</comment>
<dbReference type="CDD" id="cd00041">
    <property type="entry name" value="CUB"/>
    <property type="match status" value="1"/>
</dbReference>
<dbReference type="InterPro" id="IPR018378">
    <property type="entry name" value="C-type_lectin_CS"/>
</dbReference>
<feature type="domain" description="CUB" evidence="4">
    <location>
        <begin position="275"/>
        <end position="398"/>
    </location>
</feature>
<evidence type="ECO:0000313" key="7">
    <source>
        <dbReference type="Proteomes" id="UP001432027"/>
    </source>
</evidence>
<proteinExistence type="predicted"/>
<dbReference type="InterPro" id="IPR016186">
    <property type="entry name" value="C-type_lectin-like/link_sf"/>
</dbReference>
<dbReference type="PROSITE" id="PS50041">
    <property type="entry name" value="C_TYPE_LECTIN_2"/>
    <property type="match status" value="1"/>
</dbReference>
<dbReference type="PROSITE" id="PS01180">
    <property type="entry name" value="CUB"/>
    <property type="match status" value="1"/>
</dbReference>
<feature type="domain" description="C-type lectin" evidence="5">
    <location>
        <begin position="167"/>
        <end position="284"/>
    </location>
</feature>
<sequence>MLRLLLSFTILHFSQSLCPNGFDLVSTGECRGYYARAKLDHTTALDKYVAKCGEMQAKPIKIQNAEQQSYWMNRVGEYPGDVVIGLMCNTTSKSVQWYDGTGLDYLPPNGIDEGSSCSPRCIWYLWENSWKRYCTTDGINSSIYCTTQLQQPIPSANGCDDFESDEDDGVCYQIADAESWQEAQKSCRSFGADLASIHSLKENSFIRRLAVSRGAVTGLFLGATASGKGNDFKWVDGTDWDYQNFYAGFPVAGLGDCLVMDTAGSTAGEWVNTDCSTKLPAACVRQPNNHTCTTGPWKEGEIISSPGFPYDASLACDFMFSVPVGKRVELEVIFLEANSCCDNLVLYENYLGAYVIATLTGEMSNKVYSTSSSNFMRVSWNPNGGVNVKGMQIKYRAV</sequence>
<dbReference type="PROSITE" id="PS00615">
    <property type="entry name" value="C_TYPE_LECTIN_1"/>
    <property type="match status" value="1"/>
</dbReference>
<dbReference type="Gene3D" id="2.60.120.290">
    <property type="entry name" value="Spermadhesin, CUB domain"/>
    <property type="match status" value="1"/>
</dbReference>
<dbReference type="AlphaFoldDB" id="A0AAV5TXV4"/>
<organism evidence="6 7">
    <name type="scientific">Pristionchus entomophagus</name>
    <dbReference type="NCBI Taxonomy" id="358040"/>
    <lineage>
        <taxon>Eukaryota</taxon>
        <taxon>Metazoa</taxon>
        <taxon>Ecdysozoa</taxon>
        <taxon>Nematoda</taxon>
        <taxon>Chromadorea</taxon>
        <taxon>Rhabditida</taxon>
        <taxon>Rhabditina</taxon>
        <taxon>Diplogasteromorpha</taxon>
        <taxon>Diplogasteroidea</taxon>
        <taxon>Neodiplogasteridae</taxon>
        <taxon>Pristionchus</taxon>
    </lineage>
</organism>
<dbReference type="SUPFAM" id="SSF56436">
    <property type="entry name" value="C-type lectin-like"/>
    <property type="match status" value="2"/>
</dbReference>
<keyword evidence="1" id="KW-1015">Disulfide bond</keyword>
<feature type="chain" id="PRO_5043372048" description="CUB domain-containing protein" evidence="3">
    <location>
        <begin position="17"/>
        <end position="398"/>
    </location>
</feature>
<evidence type="ECO:0000256" key="1">
    <source>
        <dbReference type="ARBA" id="ARBA00023157"/>
    </source>
</evidence>
<dbReference type="SUPFAM" id="SSF49854">
    <property type="entry name" value="Spermadhesin, CUB domain"/>
    <property type="match status" value="1"/>
</dbReference>
<comment type="caution">
    <text evidence="2">Lacks conserved residue(s) required for the propagation of feature annotation.</text>
</comment>
<evidence type="ECO:0000259" key="4">
    <source>
        <dbReference type="PROSITE" id="PS01180"/>
    </source>
</evidence>
<evidence type="ECO:0000256" key="3">
    <source>
        <dbReference type="SAM" id="SignalP"/>
    </source>
</evidence>
<dbReference type="InterPro" id="IPR050976">
    <property type="entry name" value="Snaclec"/>
</dbReference>
<evidence type="ECO:0000259" key="5">
    <source>
        <dbReference type="PROSITE" id="PS50041"/>
    </source>
</evidence>
<dbReference type="SMART" id="SM00042">
    <property type="entry name" value="CUB"/>
    <property type="match status" value="1"/>
</dbReference>
<reference evidence="6" key="1">
    <citation type="submission" date="2023-10" db="EMBL/GenBank/DDBJ databases">
        <title>Genome assembly of Pristionchus species.</title>
        <authorList>
            <person name="Yoshida K."/>
            <person name="Sommer R.J."/>
        </authorList>
    </citation>
    <scope>NUCLEOTIDE SEQUENCE</scope>
    <source>
        <strain evidence="6">RS0144</strain>
    </source>
</reference>
<dbReference type="Pfam" id="PF00059">
    <property type="entry name" value="Lectin_C"/>
    <property type="match status" value="1"/>
</dbReference>
<dbReference type="Proteomes" id="UP001432027">
    <property type="component" value="Unassembled WGS sequence"/>
</dbReference>
<dbReference type="InterPro" id="IPR035914">
    <property type="entry name" value="Sperma_CUB_dom_sf"/>
</dbReference>